<feature type="domain" description="Cation/H+ exchanger transmembrane" evidence="11">
    <location>
        <begin position="14"/>
        <end position="420"/>
    </location>
</feature>
<evidence type="ECO:0000313" key="12">
    <source>
        <dbReference type="EMBL" id="TNM65852.1"/>
    </source>
</evidence>
<protein>
    <submittedName>
        <fullName evidence="12">Na+/H+ antiporter</fullName>
    </submittedName>
</protein>
<comment type="subcellular location">
    <subcellularLocation>
        <location evidence="10">Cell inner membrane</location>
        <topology evidence="10">Multi-pass membrane protein</topology>
    </subcellularLocation>
    <subcellularLocation>
        <location evidence="1">Cell membrane</location>
        <topology evidence="1">Multi-pass membrane protein</topology>
    </subcellularLocation>
</comment>
<dbReference type="GO" id="GO:0005886">
    <property type="term" value="C:plasma membrane"/>
    <property type="evidence" value="ECO:0007669"/>
    <property type="project" value="UniProtKB-SubCell"/>
</dbReference>
<dbReference type="OrthoDB" id="9809206at2"/>
<dbReference type="InterPro" id="IPR004709">
    <property type="entry name" value="NaH_exchanger"/>
</dbReference>
<dbReference type="PANTHER" id="PTHR10110">
    <property type="entry name" value="SODIUM/HYDROGEN EXCHANGER"/>
    <property type="match status" value="1"/>
</dbReference>
<keyword evidence="13" id="KW-1185">Reference proteome</keyword>
<keyword evidence="2 10" id="KW-0813">Transport</keyword>
<feature type="transmembrane region" description="Helical" evidence="10">
    <location>
        <begin position="278"/>
        <end position="300"/>
    </location>
</feature>
<dbReference type="Proteomes" id="UP000311605">
    <property type="component" value="Unassembled WGS sequence"/>
</dbReference>
<evidence type="ECO:0000259" key="11">
    <source>
        <dbReference type="Pfam" id="PF00999"/>
    </source>
</evidence>
<keyword evidence="10" id="KW-0997">Cell inner membrane</keyword>
<dbReference type="NCBIfam" id="TIGR00831">
    <property type="entry name" value="a_cpa1"/>
    <property type="match status" value="1"/>
</dbReference>
<dbReference type="PRINTS" id="PR01084">
    <property type="entry name" value="NAHEXCHNGR"/>
</dbReference>
<accession>A0A5C4XR29</accession>
<evidence type="ECO:0000256" key="5">
    <source>
        <dbReference type="ARBA" id="ARBA00022989"/>
    </source>
</evidence>
<evidence type="ECO:0000256" key="3">
    <source>
        <dbReference type="ARBA" id="ARBA00022475"/>
    </source>
</evidence>
<evidence type="ECO:0000256" key="4">
    <source>
        <dbReference type="ARBA" id="ARBA00022692"/>
    </source>
</evidence>
<proteinExistence type="inferred from homology"/>
<comment type="caution">
    <text evidence="12">The sequence shown here is derived from an EMBL/GenBank/DDBJ whole genome shotgun (WGS) entry which is preliminary data.</text>
</comment>
<dbReference type="GO" id="GO:0015385">
    <property type="term" value="F:sodium:proton antiporter activity"/>
    <property type="evidence" value="ECO:0007669"/>
    <property type="project" value="InterPro"/>
</dbReference>
<keyword evidence="7 10" id="KW-0406">Ion transport</keyword>
<evidence type="ECO:0000256" key="10">
    <source>
        <dbReference type="RuleBase" id="RU366002"/>
    </source>
</evidence>
<sequence length="546" mass="59129">MDSITIALVLLLAVILSGTISRLLPLPVPLPLIQIALGAAITGITGDGVVLEPDIFFLLFLPPLLFLDGWRIPKEGLFRDKGVILELALGLVIFTVVGVGLLIHWMIPAMPLAVAFALAAIVSPTDPVAVSAIAARVPIPPRLMHILEGESLLNDASGLVCMRFAVAAAVTGAFSLTDAVGTFLWVAIGGIAIGVGVTWLIVRVKEIASRKLGEEPGAQILISLLIPFGAYLVAEHLHCSGILAAVAAGITMSYAELRGKVLGITRVRRNAVWDTVQFALNGIMFVLLGEQLPGIVSGAARVVTETGHVDPIWLIGYVIAINAALAALRFAWVWVSLHFTMFRAARRGQEIRKPHWKLLVATSLAGVRGAITLAGILTLPLFLDDGITPFPARDLAIFLAAGVIIFSLIAASVGLPFLLKDLELPPEPDHHQEEDTARIASAEAAIRMIEKLQHAMSEGRTDADLYGDVGTRLMELYRQRIDGRSKIGDEAEELRRMEEVDRRLRLAALRAERDEIFRLSRARKVSEEIARKLIREIDLAEARYTV</sequence>
<feature type="transmembrane region" description="Helical" evidence="10">
    <location>
        <begin position="395"/>
        <end position="419"/>
    </location>
</feature>
<keyword evidence="9 10" id="KW-0739">Sodium transport</keyword>
<keyword evidence="10" id="KW-0050">Antiport</keyword>
<evidence type="ECO:0000256" key="9">
    <source>
        <dbReference type="ARBA" id="ARBA00023201"/>
    </source>
</evidence>
<feature type="transmembrane region" description="Helical" evidence="10">
    <location>
        <begin position="113"/>
        <end position="135"/>
    </location>
</feature>
<dbReference type="PANTHER" id="PTHR10110:SF86">
    <property type="entry name" value="SODIUM_HYDROGEN EXCHANGER 7"/>
    <property type="match status" value="1"/>
</dbReference>
<comment type="caution">
    <text evidence="10">Lacks conserved residue(s) required for the propagation of feature annotation.</text>
</comment>
<dbReference type="GO" id="GO:0051453">
    <property type="term" value="P:regulation of intracellular pH"/>
    <property type="evidence" value="ECO:0007669"/>
    <property type="project" value="TreeGrafter"/>
</dbReference>
<name>A0A5C4XR29_9HYPH</name>
<feature type="transmembrane region" description="Helical" evidence="10">
    <location>
        <begin position="358"/>
        <end position="383"/>
    </location>
</feature>
<feature type="transmembrane region" description="Helical" evidence="10">
    <location>
        <begin position="312"/>
        <end position="337"/>
    </location>
</feature>
<comment type="similarity">
    <text evidence="10">Belongs to the monovalent cation:proton antiporter 1 (CPA1) transporter (TC 2.A.36) family.</text>
</comment>
<feature type="transmembrane region" description="Helical" evidence="10">
    <location>
        <begin position="182"/>
        <end position="204"/>
    </location>
</feature>
<organism evidence="12 13">
    <name type="scientific">Aliirhizobium smilacinae</name>
    <dbReference type="NCBI Taxonomy" id="1395944"/>
    <lineage>
        <taxon>Bacteria</taxon>
        <taxon>Pseudomonadati</taxon>
        <taxon>Pseudomonadota</taxon>
        <taxon>Alphaproteobacteria</taxon>
        <taxon>Hyphomicrobiales</taxon>
        <taxon>Rhizobiaceae</taxon>
        <taxon>Aliirhizobium</taxon>
    </lineage>
</organism>
<keyword evidence="6 10" id="KW-0915">Sodium</keyword>
<evidence type="ECO:0000256" key="6">
    <source>
        <dbReference type="ARBA" id="ARBA00023053"/>
    </source>
</evidence>
<evidence type="ECO:0000256" key="1">
    <source>
        <dbReference type="ARBA" id="ARBA00004651"/>
    </source>
</evidence>
<evidence type="ECO:0000256" key="2">
    <source>
        <dbReference type="ARBA" id="ARBA00022448"/>
    </source>
</evidence>
<keyword evidence="3" id="KW-1003">Cell membrane</keyword>
<dbReference type="Gene3D" id="6.10.140.1330">
    <property type="match status" value="1"/>
</dbReference>
<keyword evidence="5 10" id="KW-1133">Transmembrane helix</keyword>
<comment type="function">
    <text evidence="10">Na(+)/H(+) antiporter that extrudes sodium in exchange for external protons.</text>
</comment>
<gene>
    <name evidence="12" type="ORF">FHP24_06365</name>
</gene>
<evidence type="ECO:0000256" key="8">
    <source>
        <dbReference type="ARBA" id="ARBA00023136"/>
    </source>
</evidence>
<dbReference type="GO" id="GO:0015386">
    <property type="term" value="F:potassium:proton antiporter activity"/>
    <property type="evidence" value="ECO:0007669"/>
    <property type="project" value="TreeGrafter"/>
</dbReference>
<dbReference type="InterPro" id="IPR018422">
    <property type="entry name" value="Cation/H_exchanger_CPA1"/>
</dbReference>
<keyword evidence="8 10" id="KW-0472">Membrane</keyword>
<evidence type="ECO:0000313" key="13">
    <source>
        <dbReference type="Proteomes" id="UP000311605"/>
    </source>
</evidence>
<dbReference type="InterPro" id="IPR006153">
    <property type="entry name" value="Cation/H_exchanger_TM"/>
</dbReference>
<dbReference type="GO" id="GO:0098719">
    <property type="term" value="P:sodium ion import across plasma membrane"/>
    <property type="evidence" value="ECO:0007669"/>
    <property type="project" value="TreeGrafter"/>
</dbReference>
<dbReference type="Pfam" id="PF00999">
    <property type="entry name" value="Na_H_Exchanger"/>
    <property type="match status" value="1"/>
</dbReference>
<keyword evidence="4 10" id="KW-0812">Transmembrane</keyword>
<evidence type="ECO:0000256" key="7">
    <source>
        <dbReference type="ARBA" id="ARBA00023065"/>
    </source>
</evidence>
<dbReference type="AlphaFoldDB" id="A0A5C4XR29"/>
<dbReference type="InterPro" id="IPR004705">
    <property type="entry name" value="Cation/H_exchanger_CPA1_bac"/>
</dbReference>
<dbReference type="RefSeq" id="WP_139674437.1">
    <property type="nucleotide sequence ID" value="NZ_VDMN01000001.1"/>
</dbReference>
<dbReference type="EMBL" id="VDMN01000001">
    <property type="protein sequence ID" value="TNM65852.1"/>
    <property type="molecule type" value="Genomic_DNA"/>
</dbReference>
<feature type="transmembrane region" description="Helical" evidence="10">
    <location>
        <begin position="84"/>
        <end position="107"/>
    </location>
</feature>
<reference evidence="12 13" key="1">
    <citation type="submission" date="2019-06" db="EMBL/GenBank/DDBJ databases">
        <title>The draft genome of Rhizobium smilacinae PTYR-5.</title>
        <authorList>
            <person name="Liu L."/>
            <person name="Li L."/>
            <person name="Zhang X."/>
        </authorList>
    </citation>
    <scope>NUCLEOTIDE SEQUENCE [LARGE SCALE GENOMIC DNA]</scope>
    <source>
        <strain evidence="12 13">PTYR-5</strain>
    </source>
</reference>